<comment type="caution">
    <text evidence="1">The sequence shown here is derived from an EMBL/GenBank/DDBJ whole genome shotgun (WGS) entry which is preliminary data.</text>
</comment>
<protein>
    <submittedName>
        <fullName evidence="1">Phosphatase</fullName>
    </submittedName>
</protein>
<sequence length="215" mass="23784">MARSSSPTEDIVSGDQPTSGDVDLIDITDFDFKALIFDCDGTLAQTAPHHFESLREAFAAQKLVLPRDWYFARLGLSRNHLFDEFEAEHQREIDRSAAIIASEEIYCSSSSPIEEIARVSGVARRMRGRLPISVASGGPRKLVHQTLHACGLFYLFDHIVTFDDVGEGKPSPALFLEAARKMGVDPQQCLVFEDSVEGLMAAERAGMIALDVRNR</sequence>
<reference evidence="1 2" key="1">
    <citation type="submission" date="2018-04" db="EMBL/GenBank/DDBJ databases">
        <authorList>
            <person name="Hagen T."/>
        </authorList>
    </citation>
    <scope>NUCLEOTIDE SEQUENCE [LARGE SCALE GENOMIC DNA]</scope>
    <source>
        <strain evidence="1 2">TPD7009</strain>
    </source>
</reference>
<dbReference type="InterPro" id="IPR036412">
    <property type="entry name" value="HAD-like_sf"/>
</dbReference>
<dbReference type="Gene3D" id="1.10.150.240">
    <property type="entry name" value="Putative phosphatase, domain 2"/>
    <property type="match status" value="1"/>
</dbReference>
<dbReference type="SUPFAM" id="SSF56784">
    <property type="entry name" value="HAD-like"/>
    <property type="match status" value="1"/>
</dbReference>
<proteinExistence type="predicted"/>
<dbReference type="InterPro" id="IPR023198">
    <property type="entry name" value="PGP-like_dom2"/>
</dbReference>
<gene>
    <name evidence="1" type="ORF">DC430_20680</name>
</gene>
<dbReference type="CDD" id="cd07505">
    <property type="entry name" value="HAD_BPGM-like"/>
    <property type="match status" value="1"/>
</dbReference>
<organism evidence="1 2">
    <name type="scientific">Rhizobium rhizogenes</name>
    <name type="common">Agrobacterium rhizogenes</name>
    <dbReference type="NCBI Taxonomy" id="359"/>
    <lineage>
        <taxon>Bacteria</taxon>
        <taxon>Pseudomonadati</taxon>
        <taxon>Pseudomonadota</taxon>
        <taxon>Alphaproteobacteria</taxon>
        <taxon>Hyphomicrobiales</taxon>
        <taxon>Rhizobiaceae</taxon>
        <taxon>Rhizobium/Agrobacterium group</taxon>
        <taxon>Rhizobium</taxon>
    </lineage>
</organism>
<name>A0AA92BZN3_RHIRH</name>
<evidence type="ECO:0000313" key="2">
    <source>
        <dbReference type="Proteomes" id="UP000244335"/>
    </source>
</evidence>
<dbReference type="InterPro" id="IPR006439">
    <property type="entry name" value="HAD-SF_hydro_IA"/>
</dbReference>
<dbReference type="PRINTS" id="PR00413">
    <property type="entry name" value="HADHALOGNASE"/>
</dbReference>
<dbReference type="GO" id="GO:0050308">
    <property type="term" value="F:sugar-phosphatase activity"/>
    <property type="evidence" value="ECO:0007669"/>
    <property type="project" value="TreeGrafter"/>
</dbReference>
<dbReference type="InterPro" id="IPR023214">
    <property type="entry name" value="HAD_sf"/>
</dbReference>
<dbReference type="PANTHER" id="PTHR43481">
    <property type="entry name" value="FRUCTOSE-1-PHOSPHATE PHOSPHATASE"/>
    <property type="match status" value="1"/>
</dbReference>
<dbReference type="NCBIfam" id="TIGR01509">
    <property type="entry name" value="HAD-SF-IA-v3"/>
    <property type="match status" value="1"/>
</dbReference>
<dbReference type="AlphaFoldDB" id="A0AA92BZN3"/>
<dbReference type="Gene3D" id="3.40.50.1000">
    <property type="entry name" value="HAD superfamily/HAD-like"/>
    <property type="match status" value="1"/>
</dbReference>
<evidence type="ECO:0000313" key="1">
    <source>
        <dbReference type="EMBL" id="PVE50606.1"/>
    </source>
</evidence>
<dbReference type="EMBL" id="QDFR01000010">
    <property type="protein sequence ID" value="PVE50606.1"/>
    <property type="molecule type" value="Genomic_DNA"/>
</dbReference>
<dbReference type="InterPro" id="IPR051806">
    <property type="entry name" value="HAD-like_SPP"/>
</dbReference>
<dbReference type="Pfam" id="PF00702">
    <property type="entry name" value="Hydrolase"/>
    <property type="match status" value="1"/>
</dbReference>
<dbReference type="SFLD" id="SFLDG01129">
    <property type="entry name" value="C1.5:_HAD__Beta-PGM__Phosphata"/>
    <property type="match status" value="1"/>
</dbReference>
<dbReference type="Proteomes" id="UP000244335">
    <property type="component" value="Unassembled WGS sequence"/>
</dbReference>
<accession>A0AA92BZN3</accession>
<dbReference type="SFLD" id="SFLDS00003">
    <property type="entry name" value="Haloacid_Dehalogenase"/>
    <property type="match status" value="1"/>
</dbReference>
<dbReference type="PANTHER" id="PTHR43481:SF4">
    <property type="entry name" value="GLYCEROL-1-PHOSPHATE PHOSPHOHYDROLASE 1-RELATED"/>
    <property type="match status" value="1"/>
</dbReference>